<accession>A9V6G5</accession>
<sequence length="173" mass="17574">MANDAAHSDDSVSSNAEPEAVPDYDTALQHPLPPHSAATPVAALLAATTASTLDDASASGTSNSNRSAGSPQRVRVQSLDRSLGVTDINERPPPLPSYEEATSRRGSINTATPASAPMALASLAAAPPSITNGTQPPAYSPYTPASITPGYSPLTVAAVSSSDQDPTHRESTV</sequence>
<evidence type="ECO:0000256" key="1">
    <source>
        <dbReference type="SAM" id="MobiDB-lite"/>
    </source>
</evidence>
<organism evidence="2 3">
    <name type="scientific">Monosiga brevicollis</name>
    <name type="common">Choanoflagellate</name>
    <dbReference type="NCBI Taxonomy" id="81824"/>
    <lineage>
        <taxon>Eukaryota</taxon>
        <taxon>Choanoflagellata</taxon>
        <taxon>Craspedida</taxon>
        <taxon>Salpingoecidae</taxon>
        <taxon>Monosiga</taxon>
    </lineage>
</organism>
<feature type="region of interest" description="Disordered" evidence="1">
    <location>
        <begin position="1"/>
        <end position="40"/>
    </location>
</feature>
<feature type="compositionally biased region" description="Low complexity" evidence="1">
    <location>
        <begin position="52"/>
        <end position="62"/>
    </location>
</feature>
<evidence type="ECO:0000313" key="3">
    <source>
        <dbReference type="Proteomes" id="UP000001357"/>
    </source>
</evidence>
<dbReference type="AlphaFoldDB" id="A9V6G5"/>
<gene>
    <name evidence="2" type="ORF">MONBRDRAFT_38281</name>
</gene>
<dbReference type="GeneID" id="5893681"/>
<dbReference type="InParanoid" id="A9V6G5"/>
<protein>
    <submittedName>
        <fullName evidence="2">Uncharacterized protein</fullName>
    </submittedName>
</protein>
<dbReference type="Proteomes" id="UP000001357">
    <property type="component" value="Unassembled WGS sequence"/>
</dbReference>
<dbReference type="KEGG" id="mbr:MONBRDRAFT_38281"/>
<reference evidence="2 3" key="1">
    <citation type="journal article" date="2008" name="Nature">
        <title>The genome of the choanoflagellate Monosiga brevicollis and the origin of metazoans.</title>
        <authorList>
            <consortium name="JGI Sequencing"/>
            <person name="King N."/>
            <person name="Westbrook M.J."/>
            <person name="Young S.L."/>
            <person name="Kuo A."/>
            <person name="Abedin M."/>
            <person name="Chapman J."/>
            <person name="Fairclough S."/>
            <person name="Hellsten U."/>
            <person name="Isogai Y."/>
            <person name="Letunic I."/>
            <person name="Marr M."/>
            <person name="Pincus D."/>
            <person name="Putnam N."/>
            <person name="Rokas A."/>
            <person name="Wright K.J."/>
            <person name="Zuzow R."/>
            <person name="Dirks W."/>
            <person name="Good M."/>
            <person name="Goodstein D."/>
            <person name="Lemons D."/>
            <person name="Li W."/>
            <person name="Lyons J.B."/>
            <person name="Morris A."/>
            <person name="Nichols S."/>
            <person name="Richter D.J."/>
            <person name="Salamov A."/>
            <person name="Bork P."/>
            <person name="Lim W.A."/>
            <person name="Manning G."/>
            <person name="Miller W.T."/>
            <person name="McGinnis W."/>
            <person name="Shapiro H."/>
            <person name="Tjian R."/>
            <person name="Grigoriev I.V."/>
            <person name="Rokhsar D."/>
        </authorList>
    </citation>
    <scope>NUCLEOTIDE SEQUENCE [LARGE SCALE GENOMIC DNA]</scope>
    <source>
        <strain evidence="3">MX1 / ATCC 50154</strain>
    </source>
</reference>
<dbReference type="RefSeq" id="XP_001748348.1">
    <property type="nucleotide sequence ID" value="XM_001748296.1"/>
</dbReference>
<dbReference type="EMBL" id="CH991563">
    <property type="protein sequence ID" value="EDQ86803.1"/>
    <property type="molecule type" value="Genomic_DNA"/>
</dbReference>
<evidence type="ECO:0000313" key="2">
    <source>
        <dbReference type="EMBL" id="EDQ86803.1"/>
    </source>
</evidence>
<feature type="compositionally biased region" description="Basic and acidic residues" evidence="1">
    <location>
        <begin position="1"/>
        <end position="10"/>
    </location>
</feature>
<keyword evidence="3" id="KW-1185">Reference proteome</keyword>
<proteinExistence type="predicted"/>
<feature type="region of interest" description="Disordered" evidence="1">
    <location>
        <begin position="127"/>
        <end position="173"/>
    </location>
</feature>
<feature type="region of interest" description="Disordered" evidence="1">
    <location>
        <begin position="52"/>
        <end position="113"/>
    </location>
</feature>
<name>A9V6G5_MONBE</name>